<dbReference type="SUPFAM" id="SSF51445">
    <property type="entry name" value="(Trans)glycosidases"/>
    <property type="match status" value="1"/>
</dbReference>
<evidence type="ECO:0000256" key="6">
    <source>
        <dbReference type="ARBA" id="ARBA00022679"/>
    </source>
</evidence>
<comment type="caution">
    <text evidence="11">The sequence shown here is derived from an EMBL/GenBank/DDBJ whole genome shotgun (WGS) entry which is preliminary data.</text>
</comment>
<dbReference type="PANTHER" id="PTHR32438:SF5">
    <property type="entry name" value="4-ALPHA-GLUCANOTRANSFERASE DPE1, CHLOROPLASTIC_AMYLOPLASTIC"/>
    <property type="match status" value="1"/>
</dbReference>
<evidence type="ECO:0000256" key="2">
    <source>
        <dbReference type="ARBA" id="ARBA00005684"/>
    </source>
</evidence>
<keyword evidence="5 10" id="KW-0328">Glycosyltransferase</keyword>
<evidence type="ECO:0000256" key="1">
    <source>
        <dbReference type="ARBA" id="ARBA00000439"/>
    </source>
</evidence>
<dbReference type="InterPro" id="IPR017853">
    <property type="entry name" value="GH"/>
</dbReference>
<dbReference type="GO" id="GO:0005975">
    <property type="term" value="P:carbohydrate metabolic process"/>
    <property type="evidence" value="ECO:0007669"/>
    <property type="project" value="InterPro"/>
</dbReference>
<evidence type="ECO:0000313" key="11">
    <source>
        <dbReference type="EMBL" id="OCX24880.1"/>
    </source>
</evidence>
<evidence type="ECO:0000313" key="12">
    <source>
        <dbReference type="Proteomes" id="UP000095143"/>
    </source>
</evidence>
<evidence type="ECO:0000256" key="7">
    <source>
        <dbReference type="ARBA" id="ARBA00023277"/>
    </source>
</evidence>
<dbReference type="PANTHER" id="PTHR32438">
    <property type="entry name" value="4-ALPHA-GLUCANOTRANSFERASE DPE1, CHLOROPLASTIC/AMYLOPLASTIC"/>
    <property type="match status" value="1"/>
</dbReference>
<accession>A0A1C2EDB9</accession>
<dbReference type="Pfam" id="PF02446">
    <property type="entry name" value="Glyco_hydro_77"/>
    <property type="match status" value="1"/>
</dbReference>
<evidence type="ECO:0000256" key="4">
    <source>
        <dbReference type="ARBA" id="ARBA00020295"/>
    </source>
</evidence>
<dbReference type="EMBL" id="MDEN01000053">
    <property type="protein sequence ID" value="OCX24880.1"/>
    <property type="molecule type" value="Genomic_DNA"/>
</dbReference>
<proteinExistence type="inferred from homology"/>
<reference evidence="11 12" key="1">
    <citation type="submission" date="2016-08" db="EMBL/GenBank/DDBJ databases">
        <title>Whole genome sequence of Pseudomonas graminis strain UASWS1507, a potential biological control agent for agriculture.</title>
        <authorList>
            <person name="Crovadore J."/>
            <person name="Calmin G."/>
            <person name="Chablais R."/>
            <person name="Cochard B."/>
            <person name="Lefort F."/>
        </authorList>
    </citation>
    <scope>NUCLEOTIDE SEQUENCE [LARGE SCALE GENOMIC DNA]</scope>
    <source>
        <strain evidence="11 12">UASWS1507</strain>
    </source>
</reference>
<keyword evidence="7 10" id="KW-0119">Carbohydrate metabolism</keyword>
<dbReference type="GO" id="GO:0004134">
    <property type="term" value="F:4-alpha-glucanotransferase activity"/>
    <property type="evidence" value="ECO:0007669"/>
    <property type="project" value="UniProtKB-EC"/>
</dbReference>
<dbReference type="Gene3D" id="3.20.20.80">
    <property type="entry name" value="Glycosidases"/>
    <property type="match status" value="1"/>
</dbReference>
<evidence type="ECO:0000256" key="5">
    <source>
        <dbReference type="ARBA" id="ARBA00022676"/>
    </source>
</evidence>
<comment type="catalytic activity">
    <reaction evidence="1 10">
        <text>Transfers a segment of a (1-&gt;4)-alpha-D-glucan to a new position in an acceptor, which may be glucose or a (1-&gt;4)-alpha-D-glucan.</text>
        <dbReference type="EC" id="2.4.1.25"/>
    </reaction>
</comment>
<evidence type="ECO:0000256" key="10">
    <source>
        <dbReference type="RuleBase" id="RU361207"/>
    </source>
</evidence>
<evidence type="ECO:0000256" key="3">
    <source>
        <dbReference type="ARBA" id="ARBA00012560"/>
    </source>
</evidence>
<sequence>MSNEQLETLAAQAGLSVDWKDANAKPQHVSPEVLRKVLGGLGYPAETEEDVEASLKRLNEESQPATPPPLMTVDHGKDLDLSSWFAPATAFKLTLEDGSLLEAKLTDKAALPGLAAVGYHQLEVDGQQLTIAVAPKTCYSLTMASNDSIARDWGLTTQLYYLRRDGDGGIGDTQGLEAFVRDAGARGASAVAISPVHAMFSNDSERYSPYSPSSRLFLNALYAAPGTILGDRAVEVAIEKAGLAEEFKRLEGLQLIDWPAAAKAKWTLFRELYAGFTGSDHPFHEDFKSFRRAGGEALENHCRFEALRDAGDELGIGGNWHEWPEQYKDPKNPALDAFAARHEKEIGFHAFAQWLIARGLERAQTAARSSGMSVGLIGDLAVGADGAGSQAWSRQDELLSALTVGAPPDILNRSGQSWGISAFSPTGLKRNGFQAFIEMLRANFAHVGGLRIDHVMGLQRLWVVPMGSPASEGAYLNYPLDDMLRLLSLESWRHEAIVLGEDLGTVPEGLHEKLSEREILGMRVLLFEQDDATFKPITKWSRDALATTSTHDLPTLTGWLSELDIQWNKTLGFVDDEAEQKMRDSRERERQGLVKALKQNYTLPSGGDDISAADIIDHSIAYLGHTPAPLVLLPIEDALGIEEQANFPGTIDSHPNWRRRLNGDSGSLLDNADAARRLEILAAARKQAAERDQK</sequence>
<dbReference type="InterPro" id="IPR003385">
    <property type="entry name" value="Glyco_hydro_77"/>
</dbReference>
<dbReference type="OrthoDB" id="9763489at2"/>
<evidence type="ECO:0000256" key="9">
    <source>
        <dbReference type="ARBA" id="ARBA00031501"/>
    </source>
</evidence>
<organism evidence="11 12">
    <name type="scientific">Pseudomonas graminis</name>
    <dbReference type="NCBI Taxonomy" id="158627"/>
    <lineage>
        <taxon>Bacteria</taxon>
        <taxon>Pseudomonadati</taxon>
        <taxon>Pseudomonadota</taxon>
        <taxon>Gammaproteobacteria</taxon>
        <taxon>Pseudomonadales</taxon>
        <taxon>Pseudomonadaceae</taxon>
        <taxon>Pseudomonas</taxon>
    </lineage>
</organism>
<keyword evidence="6 10" id="KW-0808">Transferase</keyword>
<dbReference type="AlphaFoldDB" id="A0A1C2EDB9"/>
<name>A0A1C2EDB9_9PSED</name>
<dbReference type="RefSeq" id="WP_065987166.1">
    <property type="nucleotide sequence ID" value="NZ_MDEN01000053.1"/>
</dbReference>
<dbReference type="EC" id="2.4.1.25" evidence="3 10"/>
<protein>
    <recommendedName>
        <fullName evidence="4 10">4-alpha-glucanotransferase</fullName>
        <ecNumber evidence="3 10">2.4.1.25</ecNumber>
    </recommendedName>
    <alternativeName>
        <fullName evidence="8 10">Amylomaltase</fullName>
    </alternativeName>
    <alternativeName>
        <fullName evidence="9 10">Disproportionating enzyme</fullName>
    </alternativeName>
</protein>
<dbReference type="Proteomes" id="UP000095143">
    <property type="component" value="Unassembled WGS sequence"/>
</dbReference>
<evidence type="ECO:0000256" key="8">
    <source>
        <dbReference type="ARBA" id="ARBA00031423"/>
    </source>
</evidence>
<gene>
    <name evidence="11" type="ORF">BBI10_04505</name>
</gene>
<comment type="similarity">
    <text evidence="2 10">Belongs to the disproportionating enzyme family.</text>
</comment>
<dbReference type="NCBIfam" id="TIGR00217">
    <property type="entry name" value="malQ"/>
    <property type="match status" value="1"/>
</dbReference>